<evidence type="ECO:0000256" key="9">
    <source>
        <dbReference type="ARBA" id="ARBA00023136"/>
    </source>
</evidence>
<comment type="function">
    <text evidence="10">Involved in cadaverine and putrescine tolerance in stationary phase. May facilitate the efflux of both cadaverine and putrescine from the cytoplasm, reducing potentially toxic levels under certain stress conditions.</text>
</comment>
<evidence type="ECO:0000256" key="7">
    <source>
        <dbReference type="ARBA" id="ARBA00022989"/>
    </source>
</evidence>
<dbReference type="Gene3D" id="3.30.465.10">
    <property type="match status" value="1"/>
</dbReference>
<dbReference type="HOGENOM" id="CLU_015237_4_0_6"/>
<feature type="transmembrane region" description="Helical" evidence="15">
    <location>
        <begin position="117"/>
        <end position="137"/>
    </location>
</feature>
<protein>
    <recommendedName>
        <fullName evidence="12">Polyamine export protein</fullName>
    </recommendedName>
</protein>
<dbReference type="GO" id="GO:0005886">
    <property type="term" value="C:plasma membrane"/>
    <property type="evidence" value="ECO:0007669"/>
    <property type="project" value="UniProtKB-SubCell"/>
</dbReference>
<dbReference type="InterPro" id="IPR002550">
    <property type="entry name" value="CNNM"/>
</dbReference>
<dbReference type="PANTHER" id="PTHR22777">
    <property type="entry name" value="HEMOLYSIN-RELATED"/>
    <property type="match status" value="1"/>
</dbReference>
<dbReference type="Pfam" id="PF03471">
    <property type="entry name" value="CorC_HlyC"/>
    <property type="match status" value="1"/>
</dbReference>
<evidence type="ECO:0000256" key="5">
    <source>
        <dbReference type="ARBA" id="ARBA00022692"/>
    </source>
</evidence>
<feature type="transmembrane region" description="Helical" evidence="15">
    <location>
        <begin position="149"/>
        <end position="171"/>
    </location>
</feature>
<comment type="subcellular location">
    <subcellularLocation>
        <location evidence="1">Cell inner membrane</location>
        <topology evidence="1">Multi-pass membrane protein</topology>
    </subcellularLocation>
</comment>
<dbReference type="EMBL" id="AE004439">
    <property type="protein sequence ID" value="AAK03761.1"/>
    <property type="molecule type" value="Genomic_DNA"/>
</dbReference>
<feature type="transmembrane region" description="Helical" evidence="15">
    <location>
        <begin position="14"/>
        <end position="38"/>
    </location>
</feature>
<evidence type="ECO:0000256" key="4">
    <source>
        <dbReference type="ARBA" id="ARBA00022519"/>
    </source>
</evidence>
<evidence type="ECO:0000256" key="6">
    <source>
        <dbReference type="ARBA" id="ARBA00022737"/>
    </source>
</evidence>
<evidence type="ECO:0000259" key="17">
    <source>
        <dbReference type="PROSITE" id="PS51846"/>
    </source>
</evidence>
<keyword evidence="9 14" id="KW-0472">Membrane</keyword>
<evidence type="ECO:0000259" key="16">
    <source>
        <dbReference type="PROSITE" id="PS51371"/>
    </source>
</evidence>
<dbReference type="AlphaFoldDB" id="Q9CKE5"/>
<dbReference type="FunFam" id="3.10.580.10:FF:000005">
    <property type="entry name" value="HlyC/CorC family transporter"/>
    <property type="match status" value="1"/>
</dbReference>
<dbReference type="InterPro" id="IPR036318">
    <property type="entry name" value="FAD-bd_PCMH-like_sf"/>
</dbReference>
<keyword evidence="2" id="KW-0813">Transport</keyword>
<evidence type="ECO:0000256" key="8">
    <source>
        <dbReference type="ARBA" id="ARBA00023122"/>
    </source>
</evidence>
<evidence type="ECO:0000256" key="2">
    <source>
        <dbReference type="ARBA" id="ARBA00022448"/>
    </source>
</evidence>
<proteinExistence type="inferred from homology"/>
<dbReference type="InterPro" id="IPR044751">
    <property type="entry name" value="Ion_transp-like_CBS"/>
</dbReference>
<dbReference type="InterPro" id="IPR046342">
    <property type="entry name" value="CBS_dom_sf"/>
</dbReference>
<dbReference type="SUPFAM" id="SSF56176">
    <property type="entry name" value="FAD-binding/transporter-associated domain-like"/>
    <property type="match status" value="1"/>
</dbReference>
<evidence type="ECO:0000256" key="1">
    <source>
        <dbReference type="ARBA" id="ARBA00004429"/>
    </source>
</evidence>
<dbReference type="SMART" id="SM01091">
    <property type="entry name" value="CorC_HlyC"/>
    <property type="match status" value="1"/>
</dbReference>
<reference evidence="18 19" key="1">
    <citation type="journal article" date="2001" name="Proc. Natl. Acad. Sci. U.S.A.">
        <title>Complete genomic sequence of Pasteurella multocida Pm70.</title>
        <authorList>
            <person name="May B.J."/>
            <person name="Zhang Q."/>
            <person name="Li L.L."/>
            <person name="Paustian M.L."/>
            <person name="Whittam T.S."/>
            <person name="Kapur V."/>
        </authorList>
    </citation>
    <scope>NUCLEOTIDE SEQUENCE [LARGE SCALE GENOMIC DNA]</scope>
    <source>
        <strain evidence="18 19">Pm70</strain>
    </source>
</reference>
<dbReference type="Proteomes" id="UP000000809">
    <property type="component" value="Chromosome"/>
</dbReference>
<dbReference type="PANTHER" id="PTHR22777:SF16">
    <property type="entry name" value="POLYAMINE EXPORT PROTEIN"/>
    <property type="match status" value="1"/>
</dbReference>
<dbReference type="GO" id="GO:0050660">
    <property type="term" value="F:flavin adenine dinucleotide binding"/>
    <property type="evidence" value="ECO:0007669"/>
    <property type="project" value="InterPro"/>
</dbReference>
<dbReference type="Gene3D" id="3.10.580.10">
    <property type="entry name" value="CBS-domain"/>
    <property type="match status" value="1"/>
</dbReference>
<keyword evidence="5 14" id="KW-0812">Transmembrane</keyword>
<feature type="domain" description="CNNM transmembrane" evidence="17">
    <location>
        <begin position="14"/>
        <end position="214"/>
    </location>
</feature>
<dbReference type="EnsemblBacteria" id="AAK03761">
    <property type="protein sequence ID" value="AAK03761"/>
    <property type="gene ID" value="PM1677"/>
</dbReference>
<evidence type="ECO:0000313" key="19">
    <source>
        <dbReference type="Proteomes" id="UP000000809"/>
    </source>
</evidence>
<gene>
    <name evidence="18" type="ordered locus">PM1677</name>
</gene>
<keyword evidence="3" id="KW-1003">Cell membrane</keyword>
<sequence>MFLPSLPYRSKQRYFMSLFEAILSLGILIIISAVISAAEMSLAGARKIKLQSLVNDGDARAQLVLELQSQPGRFITVVQIGLNMVAILGGIIGESAIRPYLALVLTQHVSVEWLDSAASWLAFALVTTLFVLLADLVPKRLAMINPEKVALRTVRIMSVCIFLLKPLVMIFDSIANGFFKLFRISTIREENMTPEDIVAIVGAGAEAGVVNAQEHYLIENIFEMQQRTVTSTMTTRENIVFLDRSFDRQAVLDTLTHNSHSKLLICDNGLDRILGYVESHTLLTMYLQVEKGVSLTDSRLLRKALFIPDTLSLFEVLELFKSTGEDFAVIVNEYALVVGIITLNDVMSIVMGELVSNEEEQIVRRDEDSWLIDGATPLEDVMRALNLSHFPGEENYETIGGFMMYMLRKIPKKTDFVLYDKYKFEIIDTENVKIDQLLVSLRKDIDPTV</sequence>
<evidence type="ECO:0000256" key="12">
    <source>
        <dbReference type="ARBA" id="ARBA00039818"/>
    </source>
</evidence>
<evidence type="ECO:0000256" key="3">
    <source>
        <dbReference type="ARBA" id="ARBA00022475"/>
    </source>
</evidence>
<keyword evidence="4" id="KW-0997">Cell inner membrane</keyword>
<evidence type="ECO:0000256" key="15">
    <source>
        <dbReference type="SAM" id="Phobius"/>
    </source>
</evidence>
<keyword evidence="6" id="KW-0677">Repeat</keyword>
<evidence type="ECO:0000256" key="10">
    <source>
        <dbReference type="ARBA" id="ARBA00037177"/>
    </source>
</evidence>
<dbReference type="SUPFAM" id="SSF54631">
    <property type="entry name" value="CBS-domain pair"/>
    <property type="match status" value="1"/>
</dbReference>
<dbReference type="CDD" id="cd04590">
    <property type="entry name" value="CBS_pair_CorC_HlyC_assoc"/>
    <property type="match status" value="1"/>
</dbReference>
<dbReference type="PROSITE" id="PS51371">
    <property type="entry name" value="CBS"/>
    <property type="match status" value="1"/>
</dbReference>
<dbReference type="PROSITE" id="PS51846">
    <property type="entry name" value="CNNM"/>
    <property type="match status" value="1"/>
</dbReference>
<dbReference type="InterPro" id="IPR005170">
    <property type="entry name" value="Transptr-assoc_dom"/>
</dbReference>
<accession>Q9CKE5</accession>
<evidence type="ECO:0000256" key="13">
    <source>
        <dbReference type="PROSITE-ProRule" id="PRU00703"/>
    </source>
</evidence>
<dbReference type="InterPro" id="IPR000644">
    <property type="entry name" value="CBS_dom"/>
</dbReference>
<organism evidence="18 19">
    <name type="scientific">Pasteurella multocida (strain Pm70)</name>
    <dbReference type="NCBI Taxonomy" id="272843"/>
    <lineage>
        <taxon>Bacteria</taxon>
        <taxon>Pseudomonadati</taxon>
        <taxon>Pseudomonadota</taxon>
        <taxon>Gammaproteobacteria</taxon>
        <taxon>Pasteurellales</taxon>
        <taxon>Pasteurellaceae</taxon>
        <taxon>Pasteurella</taxon>
    </lineage>
</organism>
<keyword evidence="7 14" id="KW-1133">Transmembrane helix</keyword>
<name>Q9CKE5_PASMU</name>
<dbReference type="Pfam" id="PF01595">
    <property type="entry name" value="CNNM"/>
    <property type="match status" value="1"/>
</dbReference>
<dbReference type="KEGG" id="pmu:PM1677"/>
<evidence type="ECO:0000313" key="18">
    <source>
        <dbReference type="EMBL" id="AAK03761.1"/>
    </source>
</evidence>
<dbReference type="InterPro" id="IPR016169">
    <property type="entry name" value="FAD-bd_PCMH_sub2"/>
</dbReference>
<evidence type="ECO:0000256" key="14">
    <source>
        <dbReference type="PROSITE-ProRule" id="PRU01193"/>
    </source>
</evidence>
<evidence type="ECO:0000256" key="11">
    <source>
        <dbReference type="ARBA" id="ARBA00038280"/>
    </source>
</evidence>
<dbReference type="Pfam" id="PF00571">
    <property type="entry name" value="CBS"/>
    <property type="match status" value="1"/>
</dbReference>
<keyword evidence="8 13" id="KW-0129">CBS domain</keyword>
<feature type="domain" description="CBS" evidence="16">
    <location>
        <begin position="300"/>
        <end position="359"/>
    </location>
</feature>
<feature type="transmembrane region" description="Helical" evidence="15">
    <location>
        <begin position="74"/>
        <end position="97"/>
    </location>
</feature>
<keyword evidence="19" id="KW-1185">Reference proteome</keyword>
<comment type="similarity">
    <text evidence="11">Belongs to the UPF0053 family. PaeA subfamily.</text>
</comment>
<dbReference type="STRING" id="272843.PM1677"/>